<comment type="caution">
    <text evidence="4">The sequence shown here is derived from an EMBL/GenBank/DDBJ whole genome shotgun (WGS) entry which is preliminary data.</text>
</comment>
<dbReference type="RefSeq" id="WP_184652446.1">
    <property type="nucleotide sequence ID" value="NZ_JACHFR010000002.1"/>
</dbReference>
<keyword evidence="2 3" id="KW-0040">ANK repeat</keyword>
<dbReference type="PROSITE" id="PS50297">
    <property type="entry name" value="ANK_REP_REGION"/>
    <property type="match status" value="2"/>
</dbReference>
<protein>
    <submittedName>
        <fullName evidence="4">Ankyrin repeat protein</fullName>
    </submittedName>
</protein>
<reference evidence="4 5" key="1">
    <citation type="submission" date="2020-08" db="EMBL/GenBank/DDBJ databases">
        <title>Genomic Encyclopedia of Type Strains, Phase IV (KMG-IV): sequencing the most valuable type-strain genomes for metagenomic binning, comparative biology and taxonomic classification.</title>
        <authorList>
            <person name="Goeker M."/>
        </authorList>
    </citation>
    <scope>NUCLEOTIDE SEQUENCE [LARGE SCALE GENOMIC DNA]</scope>
    <source>
        <strain evidence="4 5">DSM 103679</strain>
    </source>
</reference>
<dbReference type="InterPro" id="IPR036770">
    <property type="entry name" value="Ankyrin_rpt-contain_sf"/>
</dbReference>
<dbReference type="Pfam" id="PF12796">
    <property type="entry name" value="Ank_2"/>
    <property type="match status" value="1"/>
</dbReference>
<dbReference type="InterPro" id="IPR002110">
    <property type="entry name" value="Ankyrin_rpt"/>
</dbReference>
<sequence length="228" mass="25271">MSVTYDVDEYRVSLLEGNLKTVELYYRKFGKIALEDFGYEKLKMYNPLEVALVGKNYDIADFLIAKGTDVNAKTPSGLGNIIHTFAYREEPENIQYLISKGAQTKNLNPPLGIIICSSSNMELIKLMADGAIDINEKDEDGETPLYTACGYGNLQVVKFLVEHGADINSRTNENATPFLISVCRGNIEVAEYLILQGADTTVADLEGYDALWCANELGIRIKGLNDSY</sequence>
<gene>
    <name evidence="4" type="ORF">HNP77_001378</name>
</gene>
<name>A0A840S8N1_9SPIR</name>
<evidence type="ECO:0000313" key="4">
    <source>
        <dbReference type="EMBL" id="MBB5219009.1"/>
    </source>
</evidence>
<feature type="repeat" description="ANK" evidence="3">
    <location>
        <begin position="173"/>
        <end position="205"/>
    </location>
</feature>
<evidence type="ECO:0000256" key="3">
    <source>
        <dbReference type="PROSITE-ProRule" id="PRU00023"/>
    </source>
</evidence>
<dbReference type="PRINTS" id="PR01415">
    <property type="entry name" value="ANKYRIN"/>
</dbReference>
<evidence type="ECO:0000313" key="5">
    <source>
        <dbReference type="Proteomes" id="UP000578697"/>
    </source>
</evidence>
<keyword evidence="1" id="KW-0677">Repeat</keyword>
<dbReference type="PROSITE" id="PS50088">
    <property type="entry name" value="ANK_REPEAT"/>
    <property type="match status" value="3"/>
</dbReference>
<dbReference type="Proteomes" id="UP000578697">
    <property type="component" value="Unassembled WGS sequence"/>
</dbReference>
<evidence type="ECO:0000256" key="1">
    <source>
        <dbReference type="ARBA" id="ARBA00022737"/>
    </source>
</evidence>
<dbReference type="SMART" id="SM00248">
    <property type="entry name" value="ANK"/>
    <property type="match status" value="4"/>
</dbReference>
<dbReference type="PANTHER" id="PTHR24198">
    <property type="entry name" value="ANKYRIN REPEAT AND PROTEIN KINASE DOMAIN-CONTAINING PROTEIN"/>
    <property type="match status" value="1"/>
</dbReference>
<proteinExistence type="predicted"/>
<dbReference type="EMBL" id="JACHFR010000002">
    <property type="protein sequence ID" value="MBB5219009.1"/>
    <property type="molecule type" value="Genomic_DNA"/>
</dbReference>
<dbReference type="SUPFAM" id="SSF48403">
    <property type="entry name" value="Ankyrin repeat"/>
    <property type="match status" value="1"/>
</dbReference>
<keyword evidence="5" id="KW-1185">Reference proteome</keyword>
<feature type="repeat" description="ANK" evidence="3">
    <location>
        <begin position="43"/>
        <end position="75"/>
    </location>
</feature>
<accession>A0A840S8N1</accession>
<dbReference type="PANTHER" id="PTHR24198:SF193">
    <property type="match status" value="1"/>
</dbReference>
<evidence type="ECO:0000256" key="2">
    <source>
        <dbReference type="ARBA" id="ARBA00023043"/>
    </source>
</evidence>
<dbReference type="AlphaFoldDB" id="A0A840S8N1"/>
<feature type="repeat" description="ANK" evidence="3">
    <location>
        <begin position="140"/>
        <end position="172"/>
    </location>
</feature>
<organism evidence="4 5">
    <name type="scientific">Treponema rectale</name>
    <dbReference type="NCBI Taxonomy" id="744512"/>
    <lineage>
        <taxon>Bacteria</taxon>
        <taxon>Pseudomonadati</taxon>
        <taxon>Spirochaetota</taxon>
        <taxon>Spirochaetia</taxon>
        <taxon>Spirochaetales</taxon>
        <taxon>Treponemataceae</taxon>
        <taxon>Treponema</taxon>
    </lineage>
</organism>
<dbReference type="Gene3D" id="1.25.40.20">
    <property type="entry name" value="Ankyrin repeat-containing domain"/>
    <property type="match status" value="2"/>
</dbReference>